<feature type="domain" description="F-box" evidence="2">
    <location>
        <begin position="11"/>
        <end position="60"/>
    </location>
</feature>
<sequence length="534" mass="60891">MAAPAAPARDNSRLLTMPLEILQQIARHLTTPEYGNLRLTCRHLEASVFNAFSREFFLKKQFMITHFSLQALVDISNSRLADGLRHIVMGVERLSQRVLPGNHQPDHVKRVKYREEYIDHHALLASGHDIEMMAQAFANLKNLEIVEIRDFRSVSRFRDAPDMEWKSYGTKTFEAETGVQLESPANYGSASRAEEASNHISRLFQNMLRALGRVSVYPKRLEVNLRRSGLDEKAFKFQKYDESAIFPVLAGLEHLNLDLYSGFFLPDFFVQDHDNNSGTACSTYHIRRFFFLVDKVQHLRLNFQSIRSQEARELISWLSKSPPDSSSSASFCSPQSSLSESPPPVLFKDLRQLEIGKVVVEPKVLLALLHKHKSTLRGIEFHRLGLLDTSQSQGRHNQWSKFFGQMAKLGLNLNHIATSALSQERERREQVRRVSFKDSPNGRRTWQGQDLDGALKDLVNNVVVDWPDQDTESSQFDSDEDSEADDILDDMLDDIDPGQEEEDDESDMDMDDIINASLHALAQQLPLYPIIGPD</sequence>
<evidence type="ECO:0000313" key="3">
    <source>
        <dbReference type="EMBL" id="KAK9418125.1"/>
    </source>
</evidence>
<feature type="region of interest" description="Disordered" evidence="1">
    <location>
        <begin position="320"/>
        <end position="341"/>
    </location>
</feature>
<dbReference type="EMBL" id="JARVKF010000393">
    <property type="protein sequence ID" value="KAK9418125.1"/>
    <property type="molecule type" value="Genomic_DNA"/>
</dbReference>
<comment type="caution">
    <text evidence="3">The sequence shown here is derived from an EMBL/GenBank/DDBJ whole genome shotgun (WGS) entry which is preliminary data.</text>
</comment>
<gene>
    <name evidence="3" type="ORF">SUNI508_08319</name>
</gene>
<name>A0ABR2UUW0_9PEZI</name>
<keyword evidence="4" id="KW-1185">Reference proteome</keyword>
<organism evidence="3 4">
    <name type="scientific">Seiridium unicorne</name>
    <dbReference type="NCBI Taxonomy" id="138068"/>
    <lineage>
        <taxon>Eukaryota</taxon>
        <taxon>Fungi</taxon>
        <taxon>Dikarya</taxon>
        <taxon>Ascomycota</taxon>
        <taxon>Pezizomycotina</taxon>
        <taxon>Sordariomycetes</taxon>
        <taxon>Xylariomycetidae</taxon>
        <taxon>Amphisphaeriales</taxon>
        <taxon>Sporocadaceae</taxon>
        <taxon>Seiridium</taxon>
    </lineage>
</organism>
<feature type="region of interest" description="Disordered" evidence="1">
    <location>
        <begin position="421"/>
        <end position="448"/>
    </location>
</feature>
<feature type="region of interest" description="Disordered" evidence="1">
    <location>
        <begin position="467"/>
        <end position="510"/>
    </location>
</feature>
<dbReference type="Pfam" id="PF00646">
    <property type="entry name" value="F-box"/>
    <property type="match status" value="1"/>
</dbReference>
<dbReference type="InterPro" id="IPR036047">
    <property type="entry name" value="F-box-like_dom_sf"/>
</dbReference>
<evidence type="ECO:0000259" key="2">
    <source>
        <dbReference type="PROSITE" id="PS50181"/>
    </source>
</evidence>
<protein>
    <recommendedName>
        <fullName evidence="2">F-box domain-containing protein</fullName>
    </recommendedName>
</protein>
<accession>A0ABR2UUW0</accession>
<feature type="compositionally biased region" description="Low complexity" evidence="1">
    <location>
        <begin position="320"/>
        <end position="340"/>
    </location>
</feature>
<feature type="compositionally biased region" description="Basic and acidic residues" evidence="1">
    <location>
        <begin position="423"/>
        <end position="436"/>
    </location>
</feature>
<evidence type="ECO:0000256" key="1">
    <source>
        <dbReference type="SAM" id="MobiDB-lite"/>
    </source>
</evidence>
<dbReference type="InterPro" id="IPR001810">
    <property type="entry name" value="F-box_dom"/>
</dbReference>
<dbReference type="SUPFAM" id="SSF81383">
    <property type="entry name" value="F-box domain"/>
    <property type="match status" value="1"/>
</dbReference>
<reference evidence="3 4" key="1">
    <citation type="journal article" date="2024" name="J. Plant Pathol.">
        <title>Sequence and assembly of the genome of Seiridium unicorne, isolate CBS 538.82, causal agent of cypress canker disease.</title>
        <authorList>
            <person name="Scali E."/>
            <person name="Rocca G.D."/>
            <person name="Danti R."/>
            <person name="Garbelotto M."/>
            <person name="Barberini S."/>
            <person name="Baroncelli R."/>
            <person name="Emiliani G."/>
        </authorList>
    </citation>
    <scope>NUCLEOTIDE SEQUENCE [LARGE SCALE GENOMIC DNA]</scope>
    <source>
        <strain evidence="3 4">BM-138-508</strain>
    </source>
</reference>
<dbReference type="Proteomes" id="UP001408356">
    <property type="component" value="Unassembled WGS sequence"/>
</dbReference>
<evidence type="ECO:0000313" key="4">
    <source>
        <dbReference type="Proteomes" id="UP001408356"/>
    </source>
</evidence>
<proteinExistence type="predicted"/>
<dbReference type="PROSITE" id="PS50181">
    <property type="entry name" value="FBOX"/>
    <property type="match status" value="1"/>
</dbReference>